<dbReference type="AlphaFoldDB" id="A0A9W8HGT2"/>
<dbReference type="PANTHER" id="PTHR12307">
    <property type="entry name" value="PROTEIN PHOSPHATASE 1 REGULATORY SUBUNIT"/>
    <property type="match status" value="1"/>
</dbReference>
<dbReference type="InterPro" id="IPR038175">
    <property type="entry name" value="CBM21_dom_sf"/>
</dbReference>
<dbReference type="SUPFAM" id="SSF48403">
    <property type="entry name" value="Ankyrin repeat"/>
    <property type="match status" value="1"/>
</dbReference>
<dbReference type="InterPro" id="IPR050782">
    <property type="entry name" value="PP1_regulatory_subunit_3"/>
</dbReference>
<evidence type="ECO:0000259" key="3">
    <source>
        <dbReference type="PROSITE" id="PS51159"/>
    </source>
</evidence>
<dbReference type="PROSITE" id="PS51159">
    <property type="entry name" value="CBM21"/>
    <property type="match status" value="1"/>
</dbReference>
<dbReference type="Pfam" id="PF03370">
    <property type="entry name" value="CBM_21"/>
    <property type="match status" value="1"/>
</dbReference>
<dbReference type="InterPro" id="IPR036770">
    <property type="entry name" value="Ankyrin_rpt-contain_sf"/>
</dbReference>
<accession>A0A9W8HGT2</accession>
<feature type="domain" description="CBM21" evidence="3">
    <location>
        <begin position="344"/>
        <end position="453"/>
    </location>
</feature>
<keyword evidence="1" id="KW-0040">ANK repeat</keyword>
<feature type="repeat" description="ANK" evidence="1">
    <location>
        <begin position="42"/>
        <end position="74"/>
    </location>
</feature>
<sequence>MGSENKGPAATDLGLHCAAARGDIGSICYALLGGQAVDSLRDGLQAIHVAAAQSDPAVVELLLQNGADANARTVATACAHPSPPPPPPPPPRPRARGLWRRSSAAPRSDASAPRSDATAPKSDAPDSAGAAYHEYHGATPLHFAVAGAHSACIEALLRGGACLDLADSYGNTPASIAAACGSAEVAALLRGGGRCHQLPPGSPQAAATSAASRRERSCTDSAVEQAWRSYLDHGDERARDDAQQVAADGAATGDVLRPLPEPWLWQQAAAAVRNRRSQSQPLLPAAAPPRFVHFSADLERIRRFRRADPPSCAAAEPASDTTPRCPDMPALARLVPIRAPAPQFALYEPAPVVLEDVWLAGQAVCGTIKVHNLAFEKHVFVRATTDDWRSAADTPATFKRVVSGADGCRPGLDRFDFALPAAAPGSHISLCVCYRAGGQEHWDNNRGANYLFKIALPGGDAAHASAAAAAAADAIPARRPSFGFGAQFSEARFAPVASPPSRAARAPGPLHPEPEPATTYGRALPPPPPPPQWAASHFPTADVYRPYSPLRASSPIMCGGSPLAASHIWPSLSATALHC</sequence>
<dbReference type="Pfam" id="PF00023">
    <property type="entry name" value="Ank"/>
    <property type="match status" value="1"/>
</dbReference>
<proteinExistence type="predicted"/>
<organism evidence="4 5">
    <name type="scientific">Coemansia javaensis</name>
    <dbReference type="NCBI Taxonomy" id="2761396"/>
    <lineage>
        <taxon>Eukaryota</taxon>
        <taxon>Fungi</taxon>
        <taxon>Fungi incertae sedis</taxon>
        <taxon>Zoopagomycota</taxon>
        <taxon>Kickxellomycotina</taxon>
        <taxon>Kickxellomycetes</taxon>
        <taxon>Kickxellales</taxon>
        <taxon>Kickxellaceae</taxon>
        <taxon>Coemansia</taxon>
    </lineage>
</organism>
<feature type="compositionally biased region" description="Pro residues" evidence="2">
    <location>
        <begin position="81"/>
        <end position="92"/>
    </location>
</feature>
<gene>
    <name evidence="4" type="primary">PPP1R3B</name>
    <name evidence="4" type="ORF">H4R18_001581</name>
</gene>
<feature type="compositionally biased region" description="Low complexity" evidence="2">
    <location>
        <begin position="497"/>
        <end position="508"/>
    </location>
</feature>
<evidence type="ECO:0000313" key="4">
    <source>
        <dbReference type="EMBL" id="KAJ2783671.1"/>
    </source>
</evidence>
<evidence type="ECO:0000256" key="1">
    <source>
        <dbReference type="PROSITE-ProRule" id="PRU00023"/>
    </source>
</evidence>
<feature type="region of interest" description="Disordered" evidence="2">
    <location>
        <begin position="199"/>
        <end position="218"/>
    </location>
</feature>
<dbReference type="Pfam" id="PF12796">
    <property type="entry name" value="Ank_2"/>
    <property type="match status" value="1"/>
</dbReference>
<dbReference type="PROSITE" id="PS50297">
    <property type="entry name" value="ANK_REP_REGION"/>
    <property type="match status" value="2"/>
</dbReference>
<dbReference type="Gene3D" id="2.60.40.2440">
    <property type="entry name" value="Carbohydrate binding type-21 domain"/>
    <property type="match status" value="1"/>
</dbReference>
<dbReference type="OrthoDB" id="194358at2759"/>
<name>A0A9W8HGT2_9FUNG</name>
<dbReference type="InterPro" id="IPR002110">
    <property type="entry name" value="Ankyrin_rpt"/>
</dbReference>
<dbReference type="Proteomes" id="UP001140217">
    <property type="component" value="Unassembled WGS sequence"/>
</dbReference>
<evidence type="ECO:0000256" key="2">
    <source>
        <dbReference type="SAM" id="MobiDB-lite"/>
    </source>
</evidence>
<dbReference type="InterPro" id="IPR005036">
    <property type="entry name" value="CBM21_dom"/>
</dbReference>
<dbReference type="PROSITE" id="PS50088">
    <property type="entry name" value="ANK_REPEAT"/>
    <property type="match status" value="2"/>
</dbReference>
<dbReference type="PANTHER" id="PTHR12307:SF36">
    <property type="entry name" value="GLYCOGEN-BINDING SUBUNIT 76A"/>
    <property type="match status" value="1"/>
</dbReference>
<reference evidence="4" key="1">
    <citation type="submission" date="2022-07" db="EMBL/GenBank/DDBJ databases">
        <title>Phylogenomic reconstructions and comparative analyses of Kickxellomycotina fungi.</title>
        <authorList>
            <person name="Reynolds N.K."/>
            <person name="Stajich J.E."/>
            <person name="Barry K."/>
            <person name="Grigoriev I.V."/>
            <person name="Crous P."/>
            <person name="Smith M.E."/>
        </authorList>
    </citation>
    <scope>NUCLEOTIDE SEQUENCE</scope>
    <source>
        <strain evidence="4">NBRC 105414</strain>
    </source>
</reference>
<dbReference type="SMART" id="SM00248">
    <property type="entry name" value="ANK"/>
    <property type="match status" value="3"/>
</dbReference>
<evidence type="ECO:0000313" key="5">
    <source>
        <dbReference type="Proteomes" id="UP001140217"/>
    </source>
</evidence>
<keyword evidence="5" id="KW-1185">Reference proteome</keyword>
<feature type="repeat" description="ANK" evidence="1">
    <location>
        <begin position="136"/>
        <end position="168"/>
    </location>
</feature>
<dbReference type="Gene3D" id="1.25.40.20">
    <property type="entry name" value="Ankyrin repeat-containing domain"/>
    <property type="match status" value="1"/>
</dbReference>
<feature type="region of interest" description="Disordered" evidence="2">
    <location>
        <begin position="76"/>
        <end position="130"/>
    </location>
</feature>
<dbReference type="GO" id="GO:0000164">
    <property type="term" value="C:protein phosphatase type 1 complex"/>
    <property type="evidence" value="ECO:0007669"/>
    <property type="project" value="TreeGrafter"/>
</dbReference>
<dbReference type="EMBL" id="JANBUL010000042">
    <property type="protein sequence ID" value="KAJ2783671.1"/>
    <property type="molecule type" value="Genomic_DNA"/>
</dbReference>
<feature type="region of interest" description="Disordered" evidence="2">
    <location>
        <begin position="497"/>
        <end position="536"/>
    </location>
</feature>
<feature type="compositionally biased region" description="Low complexity" evidence="2">
    <location>
        <begin position="100"/>
        <end position="117"/>
    </location>
</feature>
<protein>
    <submittedName>
        <fullName evidence="4">Protein phosphatase 1 regulatory subunit 3B</fullName>
    </submittedName>
</protein>
<comment type="caution">
    <text evidence="4">The sequence shown here is derived from an EMBL/GenBank/DDBJ whole genome shotgun (WGS) entry which is preliminary data.</text>
</comment>
<dbReference type="GO" id="GO:0008157">
    <property type="term" value="F:protein phosphatase 1 binding"/>
    <property type="evidence" value="ECO:0007669"/>
    <property type="project" value="TreeGrafter"/>
</dbReference>